<dbReference type="Gene3D" id="4.10.870.10">
    <property type="entry name" value="Endo-1,4-beta-glucanase f. Domain 3"/>
    <property type="match status" value="1"/>
</dbReference>
<dbReference type="GO" id="GO:0008810">
    <property type="term" value="F:cellulase activity"/>
    <property type="evidence" value="ECO:0007669"/>
    <property type="project" value="InterPro"/>
</dbReference>
<dbReference type="PATRIC" id="fig|213810.4.peg.1067"/>
<dbReference type="AlphaFoldDB" id="D4LCH1"/>
<dbReference type="Proteomes" id="UP000007054">
    <property type="component" value="Chromosome"/>
</dbReference>
<dbReference type="BioCyc" id="RCHA213810:RUM_RS05625-MONOMER"/>
<dbReference type="GeneID" id="83155914"/>
<evidence type="ECO:0000256" key="9">
    <source>
        <dbReference type="SAM" id="SignalP"/>
    </source>
</evidence>
<evidence type="ECO:0000256" key="7">
    <source>
        <dbReference type="PIRSR" id="PIRSR600556-1"/>
    </source>
</evidence>
<evidence type="ECO:0000256" key="1">
    <source>
        <dbReference type="ARBA" id="ARBA00022729"/>
    </source>
</evidence>
<organism evidence="11 12">
    <name type="scientific">Ruminococcus champanellensis (strain DSM 18848 / JCM 17042 / KCTC 15320 / 18P13)</name>
    <dbReference type="NCBI Taxonomy" id="213810"/>
    <lineage>
        <taxon>Bacteria</taxon>
        <taxon>Bacillati</taxon>
        <taxon>Bacillota</taxon>
        <taxon>Clostridia</taxon>
        <taxon>Eubacteriales</taxon>
        <taxon>Oscillospiraceae</taxon>
        <taxon>Ruminococcus</taxon>
    </lineage>
</organism>
<dbReference type="InterPro" id="IPR000556">
    <property type="entry name" value="Glyco_hydro_48F"/>
</dbReference>
<dbReference type="InterPro" id="IPR018247">
    <property type="entry name" value="EF_Hand_1_Ca_BS"/>
</dbReference>
<evidence type="ECO:0000256" key="3">
    <source>
        <dbReference type="ARBA" id="ARBA00023001"/>
    </source>
</evidence>
<keyword evidence="12" id="KW-1185">Reference proteome</keyword>
<dbReference type="STRING" id="213810.RUM_11720"/>
<proteinExistence type="predicted"/>
<dbReference type="PROSITE" id="PS00018">
    <property type="entry name" value="EF_HAND_1"/>
    <property type="match status" value="1"/>
</dbReference>
<dbReference type="Gene3D" id="1.10.1330.10">
    <property type="entry name" value="Dockerin domain"/>
    <property type="match status" value="1"/>
</dbReference>
<dbReference type="Pfam" id="PF00404">
    <property type="entry name" value="Dockerin_1"/>
    <property type="match status" value="1"/>
</dbReference>
<evidence type="ECO:0000259" key="10">
    <source>
        <dbReference type="PROSITE" id="PS51766"/>
    </source>
</evidence>
<feature type="active site" description="Nucleophile" evidence="7">
    <location>
        <position position="286"/>
    </location>
</feature>
<feature type="compositionally biased region" description="Polar residues" evidence="8">
    <location>
        <begin position="174"/>
        <end position="186"/>
    </location>
</feature>
<dbReference type="EMBL" id="FP929052">
    <property type="protein sequence ID" value="CBL17316.1"/>
    <property type="molecule type" value="Genomic_DNA"/>
</dbReference>
<dbReference type="InterPro" id="IPR027390">
    <property type="entry name" value="Endoglucanase_F_dom3"/>
</dbReference>
<dbReference type="SUPFAM" id="SSF63446">
    <property type="entry name" value="Type I dockerin domain"/>
    <property type="match status" value="1"/>
</dbReference>
<feature type="signal peptide" evidence="9">
    <location>
        <begin position="1"/>
        <end position="30"/>
    </location>
</feature>
<feature type="region of interest" description="Disordered" evidence="8">
    <location>
        <begin position="161"/>
        <end position="186"/>
    </location>
</feature>
<dbReference type="HOGENOM" id="CLU_009014_1_0_9"/>
<evidence type="ECO:0000256" key="5">
    <source>
        <dbReference type="ARBA" id="ARBA00023295"/>
    </source>
</evidence>
<name>D4LCH1_RUMC1</name>
<keyword evidence="4" id="KW-0119">Carbohydrate metabolism</keyword>
<dbReference type="PRINTS" id="PR00844">
    <property type="entry name" value="GLHYDRLASE48"/>
</dbReference>
<evidence type="ECO:0000256" key="4">
    <source>
        <dbReference type="ARBA" id="ARBA00023277"/>
    </source>
</evidence>
<dbReference type="GO" id="GO:0030245">
    <property type="term" value="P:cellulose catabolic process"/>
    <property type="evidence" value="ECO:0007669"/>
    <property type="project" value="UniProtKB-KW"/>
</dbReference>
<evidence type="ECO:0000256" key="2">
    <source>
        <dbReference type="ARBA" id="ARBA00022801"/>
    </source>
</evidence>
<dbReference type="Gene3D" id="2.170.160.10">
    <property type="entry name" value="Endo-1,4-beta-glucanase f. Domain 2"/>
    <property type="match status" value="1"/>
</dbReference>
<dbReference type="InterPro" id="IPR036439">
    <property type="entry name" value="Dockerin_dom_sf"/>
</dbReference>
<reference evidence="11" key="1">
    <citation type="submission" date="2010-03" db="EMBL/GenBank/DDBJ databases">
        <title>The genome sequence of Ruminococcus sp. 18P13.</title>
        <authorList>
            <consortium name="metaHIT consortium -- http://www.metahit.eu/"/>
            <person name="Pajon A."/>
            <person name="Turner K."/>
            <person name="Parkhill J."/>
            <person name="Bernalier A."/>
        </authorList>
    </citation>
    <scope>NUCLEOTIDE SEQUENCE [LARGE SCALE GENOMIC DNA]</scope>
    <source>
        <strain evidence="11">Type strain: 18P13</strain>
    </source>
</reference>
<accession>D4LCH1</accession>
<reference evidence="11" key="2">
    <citation type="submission" date="2010-03" db="EMBL/GenBank/DDBJ databases">
        <authorList>
            <person name="Pajon A."/>
        </authorList>
    </citation>
    <scope>NUCLEOTIDE SEQUENCE</scope>
    <source>
        <strain evidence="11">Type strain: 18P13</strain>
    </source>
</reference>
<dbReference type="InterPro" id="IPR023309">
    <property type="entry name" value="Endo-1-4-beta-glucanase_dom2"/>
</dbReference>
<dbReference type="CDD" id="cd14256">
    <property type="entry name" value="Dockerin_I"/>
    <property type="match status" value="1"/>
</dbReference>
<dbReference type="InterPro" id="IPR016134">
    <property type="entry name" value="Dockerin_dom"/>
</dbReference>
<evidence type="ECO:0000313" key="12">
    <source>
        <dbReference type="Proteomes" id="UP000007054"/>
    </source>
</evidence>
<keyword evidence="3" id="KW-0136">Cellulose degradation</keyword>
<evidence type="ECO:0000256" key="6">
    <source>
        <dbReference type="ARBA" id="ARBA00023326"/>
    </source>
</evidence>
<dbReference type="SUPFAM" id="SSF48208">
    <property type="entry name" value="Six-hairpin glycosidases"/>
    <property type="match status" value="1"/>
</dbReference>
<sequence length="806" mass="88132">MVFKKYKAVLAAALSAAVVSSSMLPLAASAAGTRTKDEAYGDETYAQRFLSLYDDVVTKGQENGYLSKTNTASGGFGVPYHAVETCIVEAPDYGHETTSEAMSYIVWMAAMRDNIAKNSGSEYGATYTNDLAKAWKTMEVMIPTTQTGFWSKSSLSSQYNKEVPDDPKAYPVQAETSNTGSNPIHSKFTSAYSSDKGLYLMHWLADVDDWYGYGGAYDSGSKTPSTTGKFTFINTFQRGNSESCFETVPHPSIETLKYGMANRGIKGIFNNDANVAAQWSYTNAPDAENRAIQAIYAANKWGVGDSSITTLAGKMGDELRNDMFDKYYKAIGCQNKNSPSTGYDSCHYLMAWYTSWGGAQDGSWAWQIGCSHAHQFYQSPLAAYALLYDTGLNSAMKAEGATKDYTTSLQRQLEFYQWLQSADGPFAGGATNCWNGDYMTYTSGVPTFYDMAYVEHPVYADPGSNHWIGNQVWATQRLAELYYYVKTDGDASKGAVKPGGLTIEDTLSKLLDRWVAWFIENTTLTDDGDYAIPATLDWSGQPATWTGTYNENANSGLTCTITATGSSDLGCVSSLANTLIYYAKAVGTKSSEISADATSLGGKALYLAQQLLDREWELGRDDIGLSRTETNGSLSRMFNEEVWIPSSYNGKTPYGDTLANGATFSSIRSMYLQDEKYMELKNAFDSTGSTESVELNYHRFWHAGDILMALGTMYQLYPEVTPGGSTQGGDDNLYGDVDCNGKVEINDVVLLSRYVAQDSTIPNPPSAQGLKNADCKYDGTIDADDITAIARYLAHLIEQSELGPQK</sequence>
<dbReference type="CAZy" id="GH48">
    <property type="family name" value="Glycoside Hydrolase Family 48"/>
</dbReference>
<evidence type="ECO:0000256" key="8">
    <source>
        <dbReference type="SAM" id="MobiDB-lite"/>
    </source>
</evidence>
<evidence type="ECO:0000313" key="11">
    <source>
        <dbReference type="EMBL" id="CBL17316.1"/>
    </source>
</evidence>
<dbReference type="Pfam" id="PF02011">
    <property type="entry name" value="Glyco_hydro_48"/>
    <property type="match status" value="1"/>
</dbReference>
<keyword evidence="5" id="KW-0326">Glycosidase</keyword>
<dbReference type="InterPro" id="IPR012341">
    <property type="entry name" value="6hp_glycosidase-like_sf"/>
</dbReference>
<feature type="domain" description="Dockerin" evidence="10">
    <location>
        <begin position="730"/>
        <end position="802"/>
    </location>
</feature>
<keyword evidence="1 9" id="KW-0732">Signal</keyword>
<keyword evidence="2 11" id="KW-0378">Hydrolase</keyword>
<dbReference type="PROSITE" id="PS51766">
    <property type="entry name" value="DOCKERIN"/>
    <property type="match status" value="1"/>
</dbReference>
<dbReference type="InterPro" id="IPR008928">
    <property type="entry name" value="6-hairpin_glycosidase_sf"/>
</dbReference>
<feature type="chain" id="PRO_5003060392" evidence="9">
    <location>
        <begin position="31"/>
        <end position="806"/>
    </location>
</feature>
<dbReference type="Gene3D" id="1.50.10.10">
    <property type="match status" value="1"/>
</dbReference>
<dbReference type="RefSeq" id="WP_015558223.1">
    <property type="nucleotide sequence ID" value="NC_021039.1"/>
</dbReference>
<dbReference type="KEGG" id="rch:RUM_11720"/>
<keyword evidence="6" id="KW-0624">Polysaccharide degradation</keyword>
<gene>
    <name evidence="11" type="ordered locus">RUM_11720</name>
</gene>
<dbReference type="InterPro" id="IPR002105">
    <property type="entry name" value="Dockerin_1_rpt"/>
</dbReference>
<feature type="active site" description="Proton donor" evidence="7">
    <location>
        <position position="100"/>
    </location>
</feature>
<protein>
    <submittedName>
        <fullName evidence="11">Glycosyl hydrolase family 48</fullName>
    </submittedName>
</protein>